<dbReference type="GO" id="GO:0019568">
    <property type="term" value="P:arabinose catabolic process"/>
    <property type="evidence" value="ECO:0007669"/>
    <property type="project" value="UniProtKB-KW"/>
</dbReference>
<comment type="pathway">
    <text evidence="12">Carbohydrate degradation; L-arabinose degradation via L-ribulose; D-xylulose 5-phosphate from L-arabinose (bacterial route): step 3/3.</text>
</comment>
<dbReference type="SMART" id="SM01007">
    <property type="entry name" value="Aldolase_II"/>
    <property type="match status" value="1"/>
</dbReference>
<proteinExistence type="inferred from homology"/>
<dbReference type="AlphaFoldDB" id="A0AAW8U1D2"/>
<keyword evidence="8" id="KW-0413">Isomerase</keyword>
<evidence type="ECO:0000256" key="12">
    <source>
        <dbReference type="ARBA" id="ARBA00060520"/>
    </source>
</evidence>
<evidence type="ECO:0000313" key="16">
    <source>
        <dbReference type="Proteomes" id="UP001256711"/>
    </source>
</evidence>
<reference evidence="15" key="1">
    <citation type="submission" date="2023-03" db="EMBL/GenBank/DDBJ databases">
        <authorList>
            <person name="Shen W."/>
            <person name="Cai J."/>
        </authorList>
    </citation>
    <scope>NUCLEOTIDE SEQUENCE</scope>
    <source>
        <strain evidence="15">B226-2</strain>
    </source>
</reference>
<organism evidence="15 16">
    <name type="scientific">Enterococcus asini</name>
    <dbReference type="NCBI Taxonomy" id="57732"/>
    <lineage>
        <taxon>Bacteria</taxon>
        <taxon>Bacillati</taxon>
        <taxon>Bacillota</taxon>
        <taxon>Bacilli</taxon>
        <taxon>Lactobacillales</taxon>
        <taxon>Enterococcaceae</taxon>
        <taxon>Enterococcus</taxon>
    </lineage>
</organism>
<evidence type="ECO:0000313" key="15">
    <source>
        <dbReference type="EMBL" id="MDT2810900.1"/>
    </source>
</evidence>
<sequence length="235" mass="25921">MLEALKEKVFKANLDLPKHGLVKYTWGNVSAVDREAELFVIKPSGVDYETMQASDMVVCDLDGNVVEGDLNPSSDTPTHAVLYKSFPEIGGIVHTHSTFATAWAQAGIDVPAMGTTHADTFYGSVPCARFLTQEEIDKGYEEYTGHVIVETFKERGLKPLEVPGVLLHGHAPFTWGKDADAAVMNAVVLDEVCHTNYMARQLNSYAPELPQRILDKHYLRKHGANAYYGQSGQTH</sequence>
<dbReference type="RefSeq" id="WP_231452607.1">
    <property type="nucleotide sequence ID" value="NZ_JADMDV010000003.1"/>
</dbReference>
<dbReference type="InterPro" id="IPR036409">
    <property type="entry name" value="Aldolase_II/adducin_N_sf"/>
</dbReference>
<evidence type="ECO:0000256" key="13">
    <source>
        <dbReference type="ARBA" id="ARBA00074961"/>
    </source>
</evidence>
<dbReference type="PANTHER" id="PTHR22789:SF8">
    <property type="entry name" value="L-RIBULOSE-5-PHOSPHATE 4-EPIMERASE SGBE"/>
    <property type="match status" value="1"/>
</dbReference>
<evidence type="ECO:0000256" key="8">
    <source>
        <dbReference type="ARBA" id="ARBA00023235"/>
    </source>
</evidence>
<evidence type="ECO:0000256" key="2">
    <source>
        <dbReference type="ARBA" id="ARBA00001947"/>
    </source>
</evidence>
<feature type="domain" description="Class II aldolase/adducin N-terminal" evidence="14">
    <location>
        <begin position="7"/>
        <end position="197"/>
    </location>
</feature>
<evidence type="ECO:0000256" key="11">
    <source>
        <dbReference type="ARBA" id="ARBA00053542"/>
    </source>
</evidence>
<evidence type="ECO:0000259" key="14">
    <source>
        <dbReference type="SMART" id="SM01007"/>
    </source>
</evidence>
<keyword evidence="5" id="KW-0479">Metal-binding</keyword>
<protein>
    <recommendedName>
        <fullName evidence="13">L-ribulose-5-phosphate 4-epimerase</fullName>
        <ecNumber evidence="4">5.1.3.4</ecNumber>
    </recommendedName>
    <alternativeName>
        <fullName evidence="10">Phosphoribulose isomerase</fullName>
    </alternativeName>
</protein>
<dbReference type="GO" id="GO:0008742">
    <property type="term" value="F:L-ribulose-phosphate 4-epimerase activity"/>
    <property type="evidence" value="ECO:0007669"/>
    <property type="project" value="UniProtKB-EC"/>
</dbReference>
<dbReference type="GO" id="GO:0016832">
    <property type="term" value="F:aldehyde-lyase activity"/>
    <property type="evidence" value="ECO:0007669"/>
    <property type="project" value="TreeGrafter"/>
</dbReference>
<dbReference type="CDD" id="cd00398">
    <property type="entry name" value="Aldolase_II"/>
    <property type="match status" value="1"/>
</dbReference>
<evidence type="ECO:0000256" key="1">
    <source>
        <dbReference type="ARBA" id="ARBA00001726"/>
    </source>
</evidence>
<dbReference type="NCBIfam" id="NF009003">
    <property type="entry name" value="PRK12348.1"/>
    <property type="match status" value="1"/>
</dbReference>
<comment type="catalytic activity">
    <reaction evidence="1">
        <text>L-ribulose 5-phosphate = D-xylulose 5-phosphate</text>
        <dbReference type="Rhea" id="RHEA:22368"/>
        <dbReference type="ChEBI" id="CHEBI:57737"/>
        <dbReference type="ChEBI" id="CHEBI:58226"/>
        <dbReference type="EC" id="5.1.3.4"/>
    </reaction>
</comment>
<dbReference type="SUPFAM" id="SSF53639">
    <property type="entry name" value="AraD/HMP-PK domain-like"/>
    <property type="match status" value="1"/>
</dbReference>
<dbReference type="PANTHER" id="PTHR22789">
    <property type="entry name" value="FUCULOSE PHOSPHATE ALDOLASE"/>
    <property type="match status" value="1"/>
</dbReference>
<keyword evidence="6" id="KW-0862">Zinc</keyword>
<accession>A0AAW8U1D2</accession>
<dbReference type="InterPro" id="IPR050197">
    <property type="entry name" value="Aldolase_class_II_sugar_metab"/>
</dbReference>
<keyword evidence="7" id="KW-0054">Arabinose catabolism</keyword>
<dbReference type="Gene3D" id="3.40.225.10">
    <property type="entry name" value="Class II aldolase/adducin N-terminal domain"/>
    <property type="match status" value="1"/>
</dbReference>
<evidence type="ECO:0000256" key="5">
    <source>
        <dbReference type="ARBA" id="ARBA00022723"/>
    </source>
</evidence>
<dbReference type="GO" id="GO:0005829">
    <property type="term" value="C:cytosol"/>
    <property type="evidence" value="ECO:0007669"/>
    <property type="project" value="TreeGrafter"/>
</dbReference>
<dbReference type="NCBIfam" id="NF006047">
    <property type="entry name" value="PRK08193.1"/>
    <property type="match status" value="1"/>
</dbReference>
<evidence type="ECO:0000256" key="9">
    <source>
        <dbReference type="ARBA" id="ARBA00023277"/>
    </source>
</evidence>
<comment type="function">
    <text evidence="11">Involved in the degradation of L-arabinose. Catalyzes the interconversion of L-ribulose 5-phosphate (LRu5P) and D-xylulose 5-phosphate (D-Xu5P) via a retroaldol/aldol mechanism (carbon-carbon bond cleavage analogous to a class II aldolase reaction).</text>
</comment>
<evidence type="ECO:0000256" key="4">
    <source>
        <dbReference type="ARBA" id="ARBA00013186"/>
    </source>
</evidence>
<evidence type="ECO:0000256" key="6">
    <source>
        <dbReference type="ARBA" id="ARBA00022833"/>
    </source>
</evidence>
<dbReference type="GO" id="GO:0046872">
    <property type="term" value="F:metal ion binding"/>
    <property type="evidence" value="ECO:0007669"/>
    <property type="project" value="UniProtKB-KW"/>
</dbReference>
<dbReference type="Pfam" id="PF00596">
    <property type="entry name" value="Aldolase_II"/>
    <property type="match status" value="1"/>
</dbReference>
<evidence type="ECO:0000256" key="7">
    <source>
        <dbReference type="ARBA" id="ARBA00022935"/>
    </source>
</evidence>
<dbReference type="FunFam" id="3.40.225.10:FF:000001">
    <property type="entry name" value="L-ribulose-5-phosphate 4-epimerase UlaF"/>
    <property type="match status" value="1"/>
</dbReference>
<evidence type="ECO:0000256" key="3">
    <source>
        <dbReference type="ARBA" id="ARBA00010037"/>
    </source>
</evidence>
<dbReference type="EMBL" id="JARQBJ010000005">
    <property type="protein sequence ID" value="MDT2810900.1"/>
    <property type="molecule type" value="Genomic_DNA"/>
</dbReference>
<comment type="caution">
    <text evidence="15">The sequence shown here is derived from an EMBL/GenBank/DDBJ whole genome shotgun (WGS) entry which is preliminary data.</text>
</comment>
<gene>
    <name evidence="15" type="ORF">P7H43_10470</name>
</gene>
<comment type="similarity">
    <text evidence="3">Belongs to the aldolase class II family. AraD/FucA subfamily.</text>
</comment>
<dbReference type="InterPro" id="IPR001303">
    <property type="entry name" value="Aldolase_II/adducin_N"/>
</dbReference>
<evidence type="ECO:0000256" key="10">
    <source>
        <dbReference type="ARBA" id="ARBA00032206"/>
    </source>
</evidence>
<dbReference type="Proteomes" id="UP001256711">
    <property type="component" value="Unassembled WGS sequence"/>
</dbReference>
<comment type="cofactor">
    <cofactor evidence="2">
        <name>Zn(2+)</name>
        <dbReference type="ChEBI" id="CHEBI:29105"/>
    </cofactor>
</comment>
<dbReference type="EC" id="5.1.3.4" evidence="4"/>
<keyword evidence="9" id="KW-0119">Carbohydrate metabolism</keyword>
<name>A0AAW8U1D2_9ENTE</name>